<evidence type="ECO:0000313" key="9">
    <source>
        <dbReference type="EMBL" id="KAF2547882.1"/>
    </source>
</evidence>
<reference evidence="9" key="1">
    <citation type="submission" date="2019-12" db="EMBL/GenBank/DDBJ databases">
        <title>Genome sequencing and annotation of Brassica cretica.</title>
        <authorList>
            <person name="Studholme D.J."/>
            <person name="Sarris P.F."/>
        </authorList>
    </citation>
    <scope>NUCLEOTIDE SEQUENCE</scope>
    <source>
        <strain evidence="9">PFS-102/07</strain>
        <tissue evidence="9">Leaf</tissue>
    </source>
</reference>
<comment type="subcellular location">
    <subcellularLocation>
        <location evidence="1 6">Nucleus</location>
    </subcellularLocation>
</comment>
<protein>
    <recommendedName>
        <fullName evidence="6">AT-hook motif nuclear-localized protein</fullName>
    </recommendedName>
</protein>
<evidence type="ECO:0000256" key="7">
    <source>
        <dbReference type="SAM" id="MobiDB-lite"/>
    </source>
</evidence>
<comment type="function">
    <text evidence="6">Transcription factor that specifically binds AT-rich DNA sequences related to the nuclear matrix attachment regions (MARs).</text>
</comment>
<dbReference type="GO" id="GO:0005634">
    <property type="term" value="C:nucleus"/>
    <property type="evidence" value="ECO:0007669"/>
    <property type="project" value="UniProtKB-SubCell"/>
</dbReference>
<dbReference type="InterPro" id="IPR005175">
    <property type="entry name" value="PPC_dom"/>
</dbReference>
<dbReference type="PANTHER" id="PTHR31500:SF79">
    <property type="entry name" value="AT-HOOK MOTIF NUCLEAR-LOCALIZED PROTEIN"/>
    <property type="match status" value="1"/>
</dbReference>
<keyword evidence="5 6" id="KW-0539">Nucleus</keyword>
<evidence type="ECO:0000256" key="2">
    <source>
        <dbReference type="ARBA" id="ARBA00023015"/>
    </source>
</evidence>
<dbReference type="Gene3D" id="3.30.1330.80">
    <property type="entry name" value="Hypothetical protein, similar to alpha- acetolactate decarboxylase, domain 2"/>
    <property type="match status" value="1"/>
</dbReference>
<evidence type="ECO:0000256" key="5">
    <source>
        <dbReference type="ARBA" id="ARBA00023242"/>
    </source>
</evidence>
<evidence type="ECO:0000259" key="8">
    <source>
        <dbReference type="Pfam" id="PF03479"/>
    </source>
</evidence>
<gene>
    <name evidence="9" type="ORF">F2Q70_00020168</name>
</gene>
<comment type="domain">
    <text evidence="6">The PPC domain mediates interactions between AHL proteins.</text>
</comment>
<evidence type="ECO:0000256" key="4">
    <source>
        <dbReference type="ARBA" id="ARBA00023163"/>
    </source>
</evidence>
<proteinExistence type="predicted"/>
<dbReference type="GO" id="GO:0003680">
    <property type="term" value="F:minor groove of adenine-thymine-rich DNA binding"/>
    <property type="evidence" value="ECO:0007669"/>
    <property type="project" value="UniProtKB-UniRule"/>
</dbReference>
<organism evidence="9">
    <name type="scientific">Brassica cretica</name>
    <name type="common">Mustard</name>
    <dbReference type="NCBI Taxonomy" id="69181"/>
    <lineage>
        <taxon>Eukaryota</taxon>
        <taxon>Viridiplantae</taxon>
        <taxon>Streptophyta</taxon>
        <taxon>Embryophyta</taxon>
        <taxon>Tracheophyta</taxon>
        <taxon>Spermatophyta</taxon>
        <taxon>Magnoliopsida</taxon>
        <taxon>eudicotyledons</taxon>
        <taxon>Gunneridae</taxon>
        <taxon>Pentapetalae</taxon>
        <taxon>rosids</taxon>
        <taxon>malvids</taxon>
        <taxon>Brassicales</taxon>
        <taxon>Brassicaceae</taxon>
        <taxon>Brassiceae</taxon>
        <taxon>Brassica</taxon>
    </lineage>
</organism>
<dbReference type="InterPro" id="IPR039605">
    <property type="entry name" value="AHL"/>
</dbReference>
<accession>A0A8S9GVD5</accession>
<dbReference type="PANTHER" id="PTHR31500">
    <property type="entry name" value="AT-HOOK MOTIF NUCLEAR-LOCALIZED PROTEIN 9"/>
    <property type="match status" value="1"/>
</dbReference>
<feature type="domain" description="PPC" evidence="8">
    <location>
        <begin position="103"/>
        <end position="144"/>
    </location>
</feature>
<evidence type="ECO:0000256" key="6">
    <source>
        <dbReference type="RuleBase" id="RU367031"/>
    </source>
</evidence>
<evidence type="ECO:0000256" key="3">
    <source>
        <dbReference type="ARBA" id="ARBA00023125"/>
    </source>
</evidence>
<feature type="region of interest" description="Disordered" evidence="7">
    <location>
        <begin position="74"/>
        <end position="99"/>
    </location>
</feature>
<dbReference type="EMBL" id="QGKY02001925">
    <property type="protein sequence ID" value="KAF2547882.1"/>
    <property type="molecule type" value="Genomic_DNA"/>
</dbReference>
<dbReference type="CDD" id="cd11378">
    <property type="entry name" value="DUF296"/>
    <property type="match status" value="1"/>
</dbReference>
<evidence type="ECO:0000256" key="1">
    <source>
        <dbReference type="ARBA" id="ARBA00004123"/>
    </source>
</evidence>
<feature type="compositionally biased region" description="Polar residues" evidence="7">
    <location>
        <begin position="1"/>
        <end position="13"/>
    </location>
</feature>
<dbReference type="AlphaFoldDB" id="A0A8S9GVD5"/>
<comment type="caution">
    <text evidence="9">The sequence shown here is derived from an EMBL/GenBank/DDBJ whole genome shotgun (WGS) entry which is preliminary data.</text>
</comment>
<keyword evidence="3 6" id="KW-0238">DNA-binding</keyword>
<feature type="region of interest" description="Disordered" evidence="7">
    <location>
        <begin position="1"/>
        <end position="51"/>
    </location>
</feature>
<keyword evidence="2 6" id="KW-0805">Transcription regulation</keyword>
<keyword evidence="4 6" id="KW-0804">Transcription</keyword>
<dbReference type="Pfam" id="PF03479">
    <property type="entry name" value="PCC"/>
    <property type="match status" value="1"/>
</dbReference>
<sequence>MDSKETQQQQNRNAAAPLAGPTSTSQAMHNRSDLRQPQPQPDPLVLDGAPNSLPVQQPWMLLGVEQLARTRARAYAPPDGGDSGGGANAGPPARGGEEGSLTAHVININAGEDIAAKLVAFMNQEPRHVCVLSALGDVSIAELQSNNSLGLVKGVCTSRGICGVHRRLYYAACLRDHRHPIPHWAIPLSLTPPSFPGETDEQE</sequence>
<name>A0A8S9GVD5_BRACR</name>
<dbReference type="SUPFAM" id="SSF117856">
    <property type="entry name" value="AF0104/ALDC/Ptd012-like"/>
    <property type="match status" value="1"/>
</dbReference>